<protein>
    <submittedName>
        <fullName evidence="2">Uncharacterized protein</fullName>
    </submittedName>
</protein>
<keyword evidence="1" id="KW-0812">Transmembrane</keyword>
<dbReference type="HOGENOM" id="CLU_2784017_0_0_2"/>
<organism evidence="2 3">
    <name type="scientific">Methanococcus aeolicus (strain ATCC BAA-1280 / DSM 17508 / OCM 812 / Nankai-3)</name>
    <dbReference type="NCBI Taxonomy" id="419665"/>
    <lineage>
        <taxon>Archaea</taxon>
        <taxon>Methanobacteriati</taxon>
        <taxon>Methanobacteriota</taxon>
        <taxon>Methanomada group</taxon>
        <taxon>Methanococci</taxon>
        <taxon>Methanococcales</taxon>
        <taxon>Methanococcaceae</taxon>
        <taxon>Methanococcus</taxon>
    </lineage>
</organism>
<feature type="transmembrane region" description="Helical" evidence="1">
    <location>
        <begin position="7"/>
        <end position="25"/>
    </location>
</feature>
<name>A6UTY0_META3</name>
<keyword evidence="3" id="KW-1185">Reference proteome</keyword>
<dbReference type="STRING" id="419665.Maeo_0365"/>
<dbReference type="EMBL" id="CP000743">
    <property type="protein sequence ID" value="ABR55952.1"/>
    <property type="molecule type" value="Genomic_DNA"/>
</dbReference>
<evidence type="ECO:0000256" key="1">
    <source>
        <dbReference type="SAM" id="Phobius"/>
    </source>
</evidence>
<sequence>MTPENKSGIISIIIGIIGLAIIILYSNSAFITYMGTALFVPFIIYGIGIGLNPPTRRKKIGQLPFRGW</sequence>
<dbReference type="eggNOG" id="arCOG05034">
    <property type="taxonomic scope" value="Archaea"/>
</dbReference>
<dbReference type="GeneID" id="5327755"/>
<dbReference type="Proteomes" id="UP000001106">
    <property type="component" value="Chromosome"/>
</dbReference>
<dbReference type="OrthoDB" id="63751at2157"/>
<feature type="transmembrane region" description="Helical" evidence="1">
    <location>
        <begin position="31"/>
        <end position="51"/>
    </location>
</feature>
<dbReference type="AlphaFoldDB" id="A6UTY0"/>
<evidence type="ECO:0000313" key="2">
    <source>
        <dbReference type="EMBL" id="ABR55952.1"/>
    </source>
</evidence>
<gene>
    <name evidence="2" type="ordered locus">Maeo_0365</name>
</gene>
<evidence type="ECO:0000313" key="3">
    <source>
        <dbReference type="Proteomes" id="UP000001106"/>
    </source>
</evidence>
<accession>A6UTY0</accession>
<keyword evidence="1" id="KW-1133">Transmembrane helix</keyword>
<dbReference type="RefSeq" id="WP_011973084.1">
    <property type="nucleotide sequence ID" value="NC_009635.1"/>
</dbReference>
<dbReference type="KEGG" id="mae:Maeo_0365"/>
<reference evidence="2" key="1">
    <citation type="submission" date="2007-06" db="EMBL/GenBank/DDBJ databases">
        <title>Complete sequence of Methanococcus aeolicus Nankai-3.</title>
        <authorList>
            <consortium name="US DOE Joint Genome Institute"/>
            <person name="Copeland A."/>
            <person name="Lucas S."/>
            <person name="Lapidus A."/>
            <person name="Barry K."/>
            <person name="Glavina del Rio T."/>
            <person name="Dalin E."/>
            <person name="Tice H."/>
            <person name="Pitluck S."/>
            <person name="Chain P."/>
            <person name="Malfatti S."/>
            <person name="Shin M."/>
            <person name="Vergez L."/>
            <person name="Schmutz J."/>
            <person name="Larimer F."/>
            <person name="Land M."/>
            <person name="Hauser L."/>
            <person name="Kyrpides N."/>
            <person name="Lykidis A."/>
            <person name="Sieprawska-Lupa M."/>
            <person name="Whitman W.B."/>
            <person name="Richardson P."/>
        </authorList>
    </citation>
    <scope>NUCLEOTIDE SEQUENCE [LARGE SCALE GENOMIC DNA]</scope>
    <source>
        <strain evidence="2">Nankai-3</strain>
    </source>
</reference>
<keyword evidence="1" id="KW-0472">Membrane</keyword>
<proteinExistence type="predicted"/>